<gene>
    <name evidence="2" type="ORF">CAP_4160</name>
</gene>
<protein>
    <submittedName>
        <fullName evidence="2">Uncharacterized protein</fullName>
    </submittedName>
</protein>
<reference evidence="2 3" key="1">
    <citation type="submission" date="2013-05" db="EMBL/GenBank/DDBJ databases">
        <title>Genome assembly of Chondromyces apiculatus DSM 436.</title>
        <authorList>
            <person name="Sharma G."/>
            <person name="Khatri I."/>
            <person name="Kaur C."/>
            <person name="Mayilraj S."/>
            <person name="Subramanian S."/>
        </authorList>
    </citation>
    <scope>NUCLEOTIDE SEQUENCE [LARGE SCALE GENOMIC DNA]</scope>
    <source>
        <strain evidence="2 3">DSM 436</strain>
    </source>
</reference>
<proteinExistence type="predicted"/>
<feature type="compositionally biased region" description="Basic and acidic residues" evidence="1">
    <location>
        <begin position="19"/>
        <end position="30"/>
    </location>
</feature>
<feature type="compositionally biased region" description="Polar residues" evidence="1">
    <location>
        <begin position="9"/>
        <end position="18"/>
    </location>
</feature>
<comment type="caution">
    <text evidence="2">The sequence shown here is derived from an EMBL/GenBank/DDBJ whole genome shotgun (WGS) entry which is preliminary data.</text>
</comment>
<accession>A0A017TIG0</accession>
<evidence type="ECO:0000256" key="1">
    <source>
        <dbReference type="SAM" id="MobiDB-lite"/>
    </source>
</evidence>
<dbReference type="EMBL" id="ASRX01000003">
    <property type="protein sequence ID" value="EYF08630.1"/>
    <property type="molecule type" value="Genomic_DNA"/>
</dbReference>
<evidence type="ECO:0000313" key="3">
    <source>
        <dbReference type="Proteomes" id="UP000019678"/>
    </source>
</evidence>
<feature type="region of interest" description="Disordered" evidence="1">
    <location>
        <begin position="1"/>
        <end position="45"/>
    </location>
</feature>
<sequence length="45" mass="4942">MTAPAILSLKTSSPQDGSTFEHEGSAEEALRSLPDLQRPRFKERG</sequence>
<evidence type="ECO:0000313" key="2">
    <source>
        <dbReference type="EMBL" id="EYF08630.1"/>
    </source>
</evidence>
<keyword evidence="3" id="KW-1185">Reference proteome</keyword>
<organism evidence="2 3">
    <name type="scientific">Chondromyces apiculatus DSM 436</name>
    <dbReference type="NCBI Taxonomy" id="1192034"/>
    <lineage>
        <taxon>Bacteria</taxon>
        <taxon>Pseudomonadati</taxon>
        <taxon>Myxococcota</taxon>
        <taxon>Polyangia</taxon>
        <taxon>Polyangiales</taxon>
        <taxon>Polyangiaceae</taxon>
        <taxon>Chondromyces</taxon>
    </lineage>
</organism>
<dbReference type="Proteomes" id="UP000019678">
    <property type="component" value="Unassembled WGS sequence"/>
</dbReference>
<name>A0A017TIG0_9BACT</name>
<dbReference type="AlphaFoldDB" id="A0A017TIG0"/>